<evidence type="ECO:0000256" key="9">
    <source>
        <dbReference type="RuleBase" id="RU364103"/>
    </source>
</evidence>
<comment type="function">
    <text evidence="9">Part of an ABC transporter complex. Responsible for energy coupling to the transport system.</text>
</comment>
<feature type="domain" description="ABC transporter" evidence="10">
    <location>
        <begin position="6"/>
        <end position="241"/>
    </location>
</feature>
<protein>
    <recommendedName>
        <fullName evidence="9">ABC transporter ATP-binding protein</fullName>
    </recommendedName>
</protein>
<proteinExistence type="inferred from homology"/>
<dbReference type="GO" id="GO:0006824">
    <property type="term" value="P:cobalt ion transport"/>
    <property type="evidence" value="ECO:0007669"/>
    <property type="project" value="InterPro"/>
</dbReference>
<dbReference type="PANTHER" id="PTHR43553">
    <property type="entry name" value="HEAVY METAL TRANSPORTER"/>
    <property type="match status" value="1"/>
</dbReference>
<dbReference type="Gene3D" id="3.40.50.300">
    <property type="entry name" value="P-loop containing nucleotide triphosphate hydrolases"/>
    <property type="match status" value="1"/>
</dbReference>
<dbReference type="GO" id="GO:0005524">
    <property type="term" value="F:ATP binding"/>
    <property type="evidence" value="ECO:0007669"/>
    <property type="project" value="UniProtKB-UniRule"/>
</dbReference>
<dbReference type="NCBIfam" id="TIGR01166">
    <property type="entry name" value="cbiO"/>
    <property type="match status" value="1"/>
</dbReference>
<dbReference type="InterPro" id="IPR005876">
    <property type="entry name" value="Co_trans_ATP-bd"/>
</dbReference>
<dbReference type="FunFam" id="3.40.50.300:FF:000224">
    <property type="entry name" value="Energy-coupling factor transporter ATP-binding protein EcfA"/>
    <property type="match status" value="1"/>
</dbReference>
<dbReference type="GO" id="GO:0042626">
    <property type="term" value="F:ATPase-coupled transmembrane transporter activity"/>
    <property type="evidence" value="ECO:0007669"/>
    <property type="project" value="TreeGrafter"/>
</dbReference>
<dbReference type="SMART" id="SM00382">
    <property type="entry name" value="AAA"/>
    <property type="match status" value="1"/>
</dbReference>
<dbReference type="EMBL" id="SMAO01000001">
    <property type="protein sequence ID" value="TCT23930.1"/>
    <property type="molecule type" value="Genomic_DNA"/>
</dbReference>
<dbReference type="Pfam" id="PF00005">
    <property type="entry name" value="ABC_tran"/>
    <property type="match status" value="1"/>
</dbReference>
<comment type="caution">
    <text evidence="11">The sequence shown here is derived from an EMBL/GenBank/DDBJ whole genome shotgun (WGS) entry which is preliminary data.</text>
</comment>
<dbReference type="InterPro" id="IPR017871">
    <property type="entry name" value="ABC_transporter-like_CS"/>
</dbReference>
<name>A0A4R3N444_9GAMM</name>
<sequence length="285" mass="30453">MSDPILLAEGLEYAYPDAVMALQGLNLRVQPGRRLALLGANGSGKTTLLLHLNGTLRPARGQVRLDGQILGYDRAARLAWRSRVGLVLQDPEDQLFSATVAQDVSFGPLNQGLSDAEARTRVDEALASLRIAHLAGRPTHALSFGQKKRVAIAGILAMRPAVVILDEPTAGLDPHGVAHLLGALRHLQDSGTTLVFSTHDVDLAYAWADDIAILGAGRVLRQGTAVEALADSNLLGSAHLRTPTILALATALRDSGDLEWSDAQPPRTQGELVELIRQRSVHARN</sequence>
<dbReference type="PROSITE" id="PS00211">
    <property type="entry name" value="ABC_TRANSPORTER_1"/>
    <property type="match status" value="1"/>
</dbReference>
<evidence type="ECO:0000256" key="7">
    <source>
        <dbReference type="ARBA" id="ARBA00022967"/>
    </source>
</evidence>
<dbReference type="RefSeq" id="WP_207896043.1">
    <property type="nucleotide sequence ID" value="NZ_SMAO01000001.1"/>
</dbReference>
<evidence type="ECO:0000256" key="4">
    <source>
        <dbReference type="ARBA" id="ARBA00022475"/>
    </source>
</evidence>
<dbReference type="GO" id="GO:0016887">
    <property type="term" value="F:ATP hydrolysis activity"/>
    <property type="evidence" value="ECO:0007669"/>
    <property type="project" value="InterPro"/>
</dbReference>
<keyword evidence="5 9" id="KW-0547">Nucleotide-binding</keyword>
<evidence type="ECO:0000256" key="6">
    <source>
        <dbReference type="ARBA" id="ARBA00022840"/>
    </source>
</evidence>
<gene>
    <name evidence="11" type="ORF">EDC35_101244</name>
</gene>
<dbReference type="GO" id="GO:0043190">
    <property type="term" value="C:ATP-binding cassette (ABC) transporter complex"/>
    <property type="evidence" value="ECO:0007669"/>
    <property type="project" value="TreeGrafter"/>
</dbReference>
<evidence type="ECO:0000256" key="5">
    <source>
        <dbReference type="ARBA" id="ARBA00022741"/>
    </source>
</evidence>
<evidence type="ECO:0000256" key="2">
    <source>
        <dbReference type="ARBA" id="ARBA00005417"/>
    </source>
</evidence>
<accession>A0A4R3N444</accession>
<dbReference type="SUPFAM" id="SSF52540">
    <property type="entry name" value="P-loop containing nucleoside triphosphate hydrolases"/>
    <property type="match status" value="1"/>
</dbReference>
<keyword evidence="8 9" id="KW-0472">Membrane</keyword>
<evidence type="ECO:0000313" key="12">
    <source>
        <dbReference type="Proteomes" id="UP000295717"/>
    </source>
</evidence>
<dbReference type="InterPro" id="IPR015856">
    <property type="entry name" value="ABC_transpr_CbiO/EcfA_su"/>
</dbReference>
<dbReference type="InterPro" id="IPR050095">
    <property type="entry name" value="ECF_ABC_transporter_ATP-bd"/>
</dbReference>
<organism evidence="11 12">
    <name type="scientific">Thiobaca trueperi</name>
    <dbReference type="NCBI Taxonomy" id="127458"/>
    <lineage>
        <taxon>Bacteria</taxon>
        <taxon>Pseudomonadati</taxon>
        <taxon>Pseudomonadota</taxon>
        <taxon>Gammaproteobacteria</taxon>
        <taxon>Chromatiales</taxon>
        <taxon>Chromatiaceae</taxon>
        <taxon>Thiobaca</taxon>
    </lineage>
</organism>
<dbReference type="InterPro" id="IPR027417">
    <property type="entry name" value="P-loop_NTPase"/>
</dbReference>
<dbReference type="Proteomes" id="UP000295717">
    <property type="component" value="Unassembled WGS sequence"/>
</dbReference>
<keyword evidence="3 9" id="KW-0813">Transport</keyword>
<evidence type="ECO:0000256" key="1">
    <source>
        <dbReference type="ARBA" id="ARBA00004202"/>
    </source>
</evidence>
<comment type="similarity">
    <text evidence="2 9">Belongs to the ABC transporter superfamily.</text>
</comment>
<dbReference type="InterPro" id="IPR003439">
    <property type="entry name" value="ABC_transporter-like_ATP-bd"/>
</dbReference>
<comment type="subcellular location">
    <subcellularLocation>
        <location evidence="1 9">Cell membrane</location>
        <topology evidence="1 9">Peripheral membrane protein</topology>
    </subcellularLocation>
</comment>
<dbReference type="CDD" id="cd03225">
    <property type="entry name" value="ABC_cobalt_CbiO_domain1"/>
    <property type="match status" value="1"/>
</dbReference>
<dbReference type="AlphaFoldDB" id="A0A4R3N444"/>
<keyword evidence="6 9" id="KW-0067">ATP-binding</keyword>
<evidence type="ECO:0000313" key="11">
    <source>
        <dbReference type="EMBL" id="TCT23930.1"/>
    </source>
</evidence>
<evidence type="ECO:0000256" key="8">
    <source>
        <dbReference type="ARBA" id="ARBA00023136"/>
    </source>
</evidence>
<dbReference type="InterPro" id="IPR003593">
    <property type="entry name" value="AAA+_ATPase"/>
</dbReference>
<dbReference type="PANTHER" id="PTHR43553:SF24">
    <property type="entry name" value="ENERGY-COUPLING FACTOR TRANSPORTER ATP-BINDING PROTEIN ECFA1"/>
    <property type="match status" value="1"/>
</dbReference>
<keyword evidence="4 9" id="KW-1003">Cell membrane</keyword>
<keyword evidence="7" id="KW-1278">Translocase</keyword>
<keyword evidence="12" id="KW-1185">Reference proteome</keyword>
<reference evidence="11 12" key="1">
    <citation type="submission" date="2019-03" db="EMBL/GenBank/DDBJ databases">
        <title>Genomic Encyclopedia of Type Strains, Phase IV (KMG-IV): sequencing the most valuable type-strain genomes for metagenomic binning, comparative biology and taxonomic classification.</title>
        <authorList>
            <person name="Goeker M."/>
        </authorList>
    </citation>
    <scope>NUCLEOTIDE SEQUENCE [LARGE SCALE GENOMIC DNA]</scope>
    <source>
        <strain evidence="11 12">DSM 13587</strain>
    </source>
</reference>
<evidence type="ECO:0000259" key="10">
    <source>
        <dbReference type="PROSITE" id="PS50893"/>
    </source>
</evidence>
<evidence type="ECO:0000256" key="3">
    <source>
        <dbReference type="ARBA" id="ARBA00022448"/>
    </source>
</evidence>
<dbReference type="PROSITE" id="PS50893">
    <property type="entry name" value="ABC_TRANSPORTER_2"/>
    <property type="match status" value="1"/>
</dbReference>